<comment type="caution">
    <text evidence="4">The sequence shown here is derived from an EMBL/GenBank/DDBJ whole genome shotgun (WGS) entry which is preliminary data.</text>
</comment>
<keyword evidence="5" id="KW-1185">Reference proteome</keyword>
<feature type="region of interest" description="Disordered" evidence="1">
    <location>
        <begin position="684"/>
        <end position="704"/>
    </location>
</feature>
<gene>
    <name evidence="4" type="ORF">SNAT2548_LOCUS14867</name>
</gene>
<evidence type="ECO:0008006" key="6">
    <source>
        <dbReference type="Google" id="ProtNLM"/>
    </source>
</evidence>
<dbReference type="Pfam" id="PF22600">
    <property type="entry name" value="MTPAP-like_central"/>
    <property type="match status" value="1"/>
</dbReference>
<dbReference type="Pfam" id="PF26253">
    <property type="entry name" value="RdRP_head"/>
    <property type="match status" value="1"/>
</dbReference>
<name>A0A812N009_9DINO</name>
<evidence type="ECO:0000259" key="2">
    <source>
        <dbReference type="Pfam" id="PF22600"/>
    </source>
</evidence>
<dbReference type="InterPro" id="IPR058752">
    <property type="entry name" value="RDRP_C_head"/>
</dbReference>
<feature type="domain" description="RDRP C-terminal head" evidence="3">
    <location>
        <begin position="6"/>
        <end position="123"/>
    </location>
</feature>
<dbReference type="EMBL" id="CAJNDS010001791">
    <property type="protein sequence ID" value="CAE7280353.1"/>
    <property type="molecule type" value="Genomic_DNA"/>
</dbReference>
<accession>A0A812N009</accession>
<dbReference type="InterPro" id="IPR043519">
    <property type="entry name" value="NT_sf"/>
</dbReference>
<evidence type="ECO:0000256" key="1">
    <source>
        <dbReference type="SAM" id="MobiDB-lite"/>
    </source>
</evidence>
<sequence>MCSYDTWKVYAHFATEVGRLMVLHGLRHESEAVLAKALHWPPTTSDKEKASKMIAWHLELLMQKFRDKFFEDVNDATARAKASAWYEVAYEGGHKDRSRRRCFAWIVYDVLYDMTHDVQTKGQKLHGRAQDSREAVCLMVGDGARAELREQLPWMQQVVASRLATLATVQHTLDLYCAKLCGKSDSFRLFSLHPFGSTALGLCEQESDLDVCAVVHPEAFEELIQRSDLAEFKRCTSQQQAKHFLRNVLSPALDAISVEKKEVLEARVPVLRLSLRQVLDTMDTDDEQRVDVTLSDEGLLKAEHFYKVLPASSPAAYGAIVLLTMWARAVGLVRSSSTEAFCAGAGEAVLVPGEWQALLLFIVKRDDALRQTIEACAGTCTVQTTEVQGRLAQLMDFAQVATREASADLGRLLYAFLAALRDLRDEALRFDWPISGCPFHELARGACKTVALYAKHASEILSLSRRVQTMLRACPGTSGASISRRLSRALSHRLFSHRAFHETYLRDVSGASVQLEVFEGSDVLYLSASGTRAQILELQRELRRYTTAALALGMPSTKASRYFMEGSTRLLFAGASNLKSRVRFVEAMGAYVPLHAACERMLPCLNTVDQTGSWQDLAMQRFLDLWTGQLAQLRANSPHLLDSLAVRVRFGTMYLIDVSTKLPETSATLSVDELEEAVVKNRRNRKTADRVAPEPVALEERSKPTGRPEMVFLKPTKGFATLPQKKGKREMRKRKQRGLGNTFCPGLLKDNQPSEAIQQQCLSWYCKALLDSGFELKDDADKHKQWTMAISASSSFEIDWRLDHSLRTVFINERPLCWVHATLVADRAGGKAEKPEKSDLLKAHDIRFKVETTEPIKTSSKWYDAVVSNTKPIRVNNGIPAVDSSASPWLRDRLGFVRRTDFRNEYRKQHAVPSGSLRMDAEVSQGEEFMGRDLGLRRKFCELSLKVQAEDVKMALEHGMLATRLVGETLWKTALEVSSHLSP</sequence>
<dbReference type="AlphaFoldDB" id="A0A812N009"/>
<proteinExistence type="predicted"/>
<evidence type="ECO:0000313" key="4">
    <source>
        <dbReference type="EMBL" id="CAE7280353.1"/>
    </source>
</evidence>
<dbReference type="OrthoDB" id="423155at2759"/>
<feature type="compositionally biased region" description="Basic and acidic residues" evidence="1">
    <location>
        <begin position="686"/>
        <end position="703"/>
    </location>
</feature>
<dbReference type="Proteomes" id="UP000604046">
    <property type="component" value="Unassembled WGS sequence"/>
</dbReference>
<dbReference type="Gene3D" id="3.30.460.10">
    <property type="entry name" value="Beta Polymerase, domain 2"/>
    <property type="match status" value="1"/>
</dbReference>
<dbReference type="SUPFAM" id="SSF81301">
    <property type="entry name" value="Nucleotidyltransferase"/>
    <property type="match status" value="1"/>
</dbReference>
<evidence type="ECO:0000259" key="3">
    <source>
        <dbReference type="Pfam" id="PF26253"/>
    </source>
</evidence>
<protein>
    <recommendedName>
        <fullName evidence="6">Polymerase nucleotidyl transferase domain-containing protein</fullName>
    </recommendedName>
</protein>
<reference evidence="4" key="1">
    <citation type="submission" date="2021-02" db="EMBL/GenBank/DDBJ databases">
        <authorList>
            <person name="Dougan E. K."/>
            <person name="Rhodes N."/>
            <person name="Thang M."/>
            <person name="Chan C."/>
        </authorList>
    </citation>
    <scope>NUCLEOTIDE SEQUENCE</scope>
</reference>
<organism evidence="4 5">
    <name type="scientific">Symbiodinium natans</name>
    <dbReference type="NCBI Taxonomy" id="878477"/>
    <lineage>
        <taxon>Eukaryota</taxon>
        <taxon>Sar</taxon>
        <taxon>Alveolata</taxon>
        <taxon>Dinophyceae</taxon>
        <taxon>Suessiales</taxon>
        <taxon>Symbiodiniaceae</taxon>
        <taxon>Symbiodinium</taxon>
    </lineage>
</organism>
<dbReference type="InterPro" id="IPR054708">
    <property type="entry name" value="MTPAP-like_central"/>
</dbReference>
<evidence type="ECO:0000313" key="5">
    <source>
        <dbReference type="Proteomes" id="UP000604046"/>
    </source>
</evidence>
<feature type="domain" description="Poly(A) RNA polymerase mitochondrial-like central palm" evidence="2">
    <location>
        <begin position="185"/>
        <end position="275"/>
    </location>
</feature>